<dbReference type="AlphaFoldDB" id="A0A5J4Z2P4"/>
<evidence type="ECO:0000256" key="1">
    <source>
        <dbReference type="ARBA" id="ARBA00022603"/>
    </source>
</evidence>
<dbReference type="PANTHER" id="PTHR13370:SF3">
    <property type="entry name" value="TRNA (GUANINE(10)-N2)-METHYLTRANSFERASE HOMOLOG"/>
    <property type="match status" value="1"/>
</dbReference>
<dbReference type="GO" id="GO:0008168">
    <property type="term" value="F:methyltransferase activity"/>
    <property type="evidence" value="ECO:0007669"/>
    <property type="project" value="UniProtKB-KW"/>
</dbReference>
<dbReference type="Proteomes" id="UP000324585">
    <property type="component" value="Unassembled WGS sequence"/>
</dbReference>
<organism evidence="5 6">
    <name type="scientific">Porphyridium purpureum</name>
    <name type="common">Red alga</name>
    <name type="synonym">Porphyridium cruentum</name>
    <dbReference type="NCBI Taxonomy" id="35688"/>
    <lineage>
        <taxon>Eukaryota</taxon>
        <taxon>Rhodophyta</taxon>
        <taxon>Bangiophyceae</taxon>
        <taxon>Porphyridiales</taxon>
        <taxon>Porphyridiaceae</taxon>
        <taxon>Porphyridium</taxon>
    </lineage>
</organism>
<comment type="caution">
    <text evidence="5">The sequence shown here is derived from an EMBL/GenBank/DDBJ whole genome shotgun (WGS) entry which is preliminary data.</text>
</comment>
<dbReference type="GO" id="GO:0032259">
    <property type="term" value="P:methylation"/>
    <property type="evidence" value="ECO:0007669"/>
    <property type="project" value="UniProtKB-KW"/>
</dbReference>
<dbReference type="Pfam" id="PF00583">
    <property type="entry name" value="Acetyltransf_1"/>
    <property type="match status" value="1"/>
</dbReference>
<evidence type="ECO:0000313" key="5">
    <source>
        <dbReference type="EMBL" id="KAA8498219.1"/>
    </source>
</evidence>
<feature type="transmembrane region" description="Helical" evidence="3">
    <location>
        <begin position="7"/>
        <end position="24"/>
    </location>
</feature>
<gene>
    <name evidence="5" type="ORF">FVE85_5804</name>
</gene>
<evidence type="ECO:0000256" key="3">
    <source>
        <dbReference type="SAM" id="Phobius"/>
    </source>
</evidence>
<keyword evidence="6" id="KW-1185">Reference proteome</keyword>
<keyword evidence="3" id="KW-0472">Membrane</keyword>
<feature type="transmembrane region" description="Helical" evidence="3">
    <location>
        <begin position="36"/>
        <end position="56"/>
    </location>
</feature>
<keyword evidence="3" id="KW-1133">Transmembrane helix</keyword>
<dbReference type="InterPro" id="IPR000182">
    <property type="entry name" value="GNAT_dom"/>
</dbReference>
<dbReference type="Gene3D" id="3.40.630.30">
    <property type="match status" value="1"/>
</dbReference>
<evidence type="ECO:0000259" key="4">
    <source>
        <dbReference type="PROSITE" id="PS51186"/>
    </source>
</evidence>
<dbReference type="EMBL" id="VRMN01000001">
    <property type="protein sequence ID" value="KAA8498219.1"/>
    <property type="molecule type" value="Genomic_DNA"/>
</dbReference>
<dbReference type="OrthoDB" id="296065at2759"/>
<dbReference type="SUPFAM" id="SSF55729">
    <property type="entry name" value="Acyl-CoA N-acyltransferases (Nat)"/>
    <property type="match status" value="1"/>
</dbReference>
<protein>
    <submittedName>
        <fullName evidence="5">tRNA (Guanine(10)-N2)-methyltransferase-like</fullName>
    </submittedName>
</protein>
<dbReference type="InterPro" id="IPR029063">
    <property type="entry name" value="SAM-dependent_MTases_sf"/>
</dbReference>
<sequence>MVASIPFSLGIMVNGTVLGSFPAIMGRAGVKSQPDLFIGVLVALCTYVFFAAPWLALLSELRVRTLRLVSVALMSVWLAAMVFVYLTMEHGPYSQAAPKRMFVNHFEGDEHNALFVSAWDPIPLESMSSFKEPMASVFGMAQPASTLTWGGPMNVSGWEGLRPFSSMLDGVRYGPLNESHGLAPVRLRVLSDVSDTSNDHRRLELELSSQDSHQLMIRLDNCHILEWPYTPYVPRSNPHFGGYVIRHTGTTWQTPRAASDIKEPASQEHHHTQTLRLALVLQGAHCNLHVVCVAARLGRSSVTRQVEQLLPPRFAPVFLLTSPESLCSIGDVGRGRTSSAGRYGTARRGSNRWSACRLFMTLGTAQGYEEAQKESARSAVRRRGMNVEVVQDVYMMAMVAQLKVRVFHPELLDADGAMTLEALEHQKFLTNLMRRSQSATTVLAILSDDGTRAIGTAQFKLLRGMPPDGGSHASPSLRESNNTAFLFGESYRNSGGGCAMYVSSVAVCDSARRKGVASHIMHAITEQALELRRTHPTLRCVCLHVERHNSAARALYMRLGFRPLLGSSPSGTDEYSASIRETIQSILTELLQSAPDLARQELLYFDPFFGPFVRLVVVFRSPTRSTFGFDNPRSSLFSIACQEFNQRLLDEAGNDVARRFVRAFIPPRERLQDRQLVRFEVPYHLLEIVRRAASSCVLVHGVYQVLSWSSESHEESASKVQLAGLASAISPGDSFRVRSIVGRPDREGTETDSESSRIHDAYASHISAIQREFGARELRAGDVRASHTMVVLHFGHDRFFAFGRLLCRGPAAGHQDVLGLGHRSRRARSGILAKLALKDRPFCAPTTMEPELALLMASLALASPGKTVLDPFCGSCSLLLAASVQGAEYVVGVDVECGTSNVQGVVANFEQLGLRAPLLYEANVLDGRDRSPCFAAWAEPNTRYNCIISDPPYGMRAGVQVHDQDVNDDGPVSNDESPLYYQGAAGTATRRLCEIARDLLSVGGRLVCFVPDWRTSLYEFAPDVVLHDGLRLIACYPQVFSPTFRRWLVVIEKMSESKSN</sequence>
<feature type="transmembrane region" description="Helical" evidence="3">
    <location>
        <begin position="68"/>
        <end position="88"/>
    </location>
</feature>
<keyword evidence="2 5" id="KW-0808">Transferase</keyword>
<dbReference type="SUPFAM" id="SSF53335">
    <property type="entry name" value="S-adenosyl-L-methionine-dependent methyltransferases"/>
    <property type="match status" value="1"/>
</dbReference>
<reference evidence="5" key="1">
    <citation type="submission" date="2019-09" db="EMBL/GenBank/DDBJ databases">
        <title>Expansion of phycobilisome linker gene families in mesophilic red algae.</title>
        <authorList>
            <person name="Lee J."/>
        </authorList>
    </citation>
    <scope>NUCLEOTIDE SEQUENCE [LARGE SCALE GENOMIC DNA]</scope>
    <source>
        <strain evidence="5">CCMP 1328</strain>
        <tissue evidence="5">Unicellular</tissue>
    </source>
</reference>
<accession>A0A5J4Z2P4</accession>
<dbReference type="GO" id="GO:0016747">
    <property type="term" value="F:acyltransferase activity, transferring groups other than amino-acyl groups"/>
    <property type="evidence" value="ECO:0007669"/>
    <property type="project" value="InterPro"/>
</dbReference>
<dbReference type="InterPro" id="IPR000241">
    <property type="entry name" value="RlmKL-like_Mtase"/>
</dbReference>
<dbReference type="PROSITE" id="PS51186">
    <property type="entry name" value="GNAT"/>
    <property type="match status" value="1"/>
</dbReference>
<dbReference type="PANTHER" id="PTHR13370">
    <property type="entry name" value="RNA METHYLASE-RELATED"/>
    <property type="match status" value="1"/>
</dbReference>
<evidence type="ECO:0000313" key="6">
    <source>
        <dbReference type="Proteomes" id="UP000324585"/>
    </source>
</evidence>
<dbReference type="Gene3D" id="3.40.50.150">
    <property type="entry name" value="Vaccinia Virus protein VP39"/>
    <property type="match status" value="1"/>
</dbReference>
<dbReference type="GO" id="GO:0005737">
    <property type="term" value="C:cytoplasm"/>
    <property type="evidence" value="ECO:0007669"/>
    <property type="project" value="TreeGrafter"/>
</dbReference>
<proteinExistence type="predicted"/>
<dbReference type="PROSITE" id="PS00092">
    <property type="entry name" value="N6_MTASE"/>
    <property type="match status" value="1"/>
</dbReference>
<evidence type="ECO:0000256" key="2">
    <source>
        <dbReference type="ARBA" id="ARBA00022679"/>
    </source>
</evidence>
<dbReference type="InterPro" id="IPR002052">
    <property type="entry name" value="DNA_methylase_N6_adenine_CS"/>
</dbReference>
<dbReference type="GO" id="GO:0003676">
    <property type="term" value="F:nucleic acid binding"/>
    <property type="evidence" value="ECO:0007669"/>
    <property type="project" value="InterPro"/>
</dbReference>
<keyword evidence="1 5" id="KW-0489">Methyltransferase</keyword>
<feature type="domain" description="N-acetyltransferase" evidence="4">
    <location>
        <begin position="402"/>
        <end position="582"/>
    </location>
</feature>
<dbReference type="GO" id="GO:0043527">
    <property type="term" value="C:tRNA methyltransferase complex"/>
    <property type="evidence" value="ECO:0007669"/>
    <property type="project" value="UniProtKB-ARBA"/>
</dbReference>
<dbReference type="Pfam" id="PF01170">
    <property type="entry name" value="UPF0020"/>
    <property type="match status" value="1"/>
</dbReference>
<name>A0A5J4Z2P4_PORPP</name>
<keyword evidence="3" id="KW-0812">Transmembrane</keyword>
<dbReference type="InterPro" id="IPR016181">
    <property type="entry name" value="Acyl_CoA_acyltransferase"/>
</dbReference>